<protein>
    <submittedName>
        <fullName evidence="2">Uncharacterized protein</fullName>
    </submittedName>
</protein>
<dbReference type="RefSeq" id="WP_181931003.1">
    <property type="nucleotide sequence ID" value="NZ_CP054698.1"/>
</dbReference>
<evidence type="ECO:0000256" key="1">
    <source>
        <dbReference type="SAM" id="MobiDB-lite"/>
    </source>
</evidence>
<gene>
    <name evidence="2" type="ORF">HUN01_09190</name>
</gene>
<dbReference type="EMBL" id="CP054698">
    <property type="protein sequence ID" value="QMS87749.1"/>
    <property type="molecule type" value="Genomic_DNA"/>
</dbReference>
<proteinExistence type="predicted"/>
<reference evidence="3" key="1">
    <citation type="submission" date="2020-06" db="EMBL/GenBank/DDBJ databases">
        <title>Nostoc edaphicum CCNP1411 genome.</title>
        <authorList>
            <person name="Fidor A."/>
            <person name="Grabski M."/>
            <person name="Gawor J."/>
            <person name="Gromadka R."/>
            <person name="Wegrzyn G."/>
            <person name="Mazur-Marzec H."/>
        </authorList>
    </citation>
    <scope>NUCLEOTIDE SEQUENCE [LARGE SCALE GENOMIC DNA]</scope>
    <source>
        <strain evidence="3">CCNP1411</strain>
    </source>
</reference>
<accession>A0A7D7LCC8</accession>
<organism evidence="2 3">
    <name type="scientific">Nostoc edaphicum CCNP1411</name>
    <dbReference type="NCBI Taxonomy" id="1472755"/>
    <lineage>
        <taxon>Bacteria</taxon>
        <taxon>Bacillati</taxon>
        <taxon>Cyanobacteriota</taxon>
        <taxon>Cyanophyceae</taxon>
        <taxon>Nostocales</taxon>
        <taxon>Nostocaceae</taxon>
        <taxon>Nostoc</taxon>
    </lineage>
</organism>
<name>A0A7D7LCC8_9NOSO</name>
<evidence type="ECO:0000313" key="3">
    <source>
        <dbReference type="Proteomes" id="UP000514713"/>
    </source>
</evidence>
<dbReference type="Proteomes" id="UP000514713">
    <property type="component" value="Chromosome"/>
</dbReference>
<evidence type="ECO:0000313" key="2">
    <source>
        <dbReference type="EMBL" id="QMS87749.1"/>
    </source>
</evidence>
<dbReference type="AlphaFoldDB" id="A0A7D7LCC8"/>
<feature type="region of interest" description="Disordered" evidence="1">
    <location>
        <begin position="50"/>
        <end position="69"/>
    </location>
</feature>
<sequence>MLNNLHQLLSPRQWGISLAGLGLLLGFGCIAKQTQVVSVKDSPLSSAQIQKSSSSAQIPKSSSSAQIQKTSENSLLSQLRKVREQRSQLNAASGGGKTVPTITALVPDTQQTTKGAKVLPRANFPVQDGIYLYGQSPKANQLGQGYIIFQKQQGKVTGALYMPQSEFNCFQGTINPSGELAMTVNSSSNEANSNQSNQVATSNKLPNVSENEYNSYDYSVALQDFHRLNSITASDRRTLQMCK</sequence>
<dbReference type="KEGG" id="ned:HUN01_09190"/>
<keyword evidence="3" id="KW-1185">Reference proteome</keyword>